<evidence type="ECO:0000313" key="7">
    <source>
        <dbReference type="EMBL" id="VFK74916.1"/>
    </source>
</evidence>
<accession>A0A450X5X7</accession>
<dbReference type="InterPro" id="IPR045401">
    <property type="entry name" value="GAP1-M"/>
</dbReference>
<feature type="compositionally biased region" description="Basic and acidic residues" evidence="1">
    <location>
        <begin position="844"/>
        <end position="853"/>
    </location>
</feature>
<dbReference type="EMBL" id="CAADGH010000012">
    <property type="protein sequence ID" value="VFK74916.1"/>
    <property type="molecule type" value="Genomic_DNA"/>
</dbReference>
<dbReference type="EMBL" id="CAADFQ010000002">
    <property type="protein sequence ID" value="VFK27072.1"/>
    <property type="molecule type" value="Genomic_DNA"/>
</dbReference>
<gene>
    <name evidence="5" type="ORF">BECKMB1821G_GA0114241_100924</name>
    <name evidence="7" type="ORF">BECKMB1821H_GA0114242_101225</name>
    <name evidence="6" type="ORF">BECKMB1821I_GA0114274_100228</name>
</gene>
<dbReference type="EMBL" id="CAADFO010000009">
    <property type="protein sequence ID" value="VFK24620.1"/>
    <property type="molecule type" value="Genomic_DNA"/>
</dbReference>
<evidence type="ECO:0000313" key="5">
    <source>
        <dbReference type="EMBL" id="VFK24620.1"/>
    </source>
</evidence>
<protein>
    <submittedName>
        <fullName evidence="5">Uncharacterized protein</fullName>
    </submittedName>
</protein>
<dbReference type="AlphaFoldDB" id="A0A450X5X7"/>
<feature type="transmembrane region" description="Helical" evidence="2">
    <location>
        <begin position="895"/>
        <end position="916"/>
    </location>
</feature>
<keyword evidence="2" id="KW-0812">Transmembrane</keyword>
<evidence type="ECO:0000256" key="2">
    <source>
        <dbReference type="SAM" id="Phobius"/>
    </source>
</evidence>
<dbReference type="Pfam" id="PF20013">
    <property type="entry name" value="GAP1-N2"/>
    <property type="match status" value="1"/>
</dbReference>
<feature type="domain" description="GTPase-associated protein 1 middle" evidence="4">
    <location>
        <begin position="158"/>
        <end position="225"/>
    </location>
</feature>
<reference evidence="5" key="1">
    <citation type="submission" date="2019-02" db="EMBL/GenBank/DDBJ databases">
        <authorList>
            <person name="Gruber-Vodicka R. H."/>
            <person name="Seah K. B. B."/>
        </authorList>
    </citation>
    <scope>NUCLEOTIDE SEQUENCE</scope>
    <source>
        <strain evidence="5">BECK_BZ197</strain>
        <strain evidence="7">BECK_BZ198</strain>
        <strain evidence="6">BECK_BZ199</strain>
    </source>
</reference>
<sequence length="926" mass="103345">MKQLYHTSCKKGFSANGNSGFQVRAVTVGFPDGRIRAMLPFVGYEIPLANIDRNQLPEIAPTRLALFEAPNVGRITIHGVYVGQDPTTGRDGNYFSHLLCDVPDSVSAANVLQTWGSSVWQTHDNDSIDKQLGELETLPCNGSLNEQGVSNFLCEPRHQEMFRFLLNAWLTLPEGGRIFLAANSEDVAICLWGLTRCLPDSLQRNLTFSTYEKNPLTSFARVVGAWWGDVQARDLPHACYTGRNLGFNGFTDRPPSMLPKTLAYVDFIVASCSEGNISSIDKFHANINSEVLGNIEHLDRLYRILHKPDAVTAEELRSATEISVLRECIIEHPGAVAKLTRVAVSDPRYAQGAFSSFVKELNHDPIRRKQVCDVAVEVVCTAAENDERQTLEAFFSGFVPSLENPLKDKVLNDTWEQLRTPSELRPDSFSVLLPQALSWYTDKKQEDKINQWLTVSLKQLPTVLSANVGQAFKVRACLNICDDRKECANELSIPIQAHPKLVIPVMKGIVERPTLGEACSKDFFRTVVGKDRSQDVANELLASGSQLPSELFDYCLEQCLNCGCLTAQKVASSQWHSLPLSDERRLSLCEAIISEYKINELVNDAISSEFLGELTKIQSTPAALRTKVKSLLAIRRFITGSQMTSSGCQELADALRNYSSPNEQQALTKLLSQQFTKRLFASQEADQAWELLESFLISVGGVAEYPALYTHILSQAGEEPTFWKEPLLLHAFLACGFGVSTQGSGVPWRGDLAKNAEEFAKQLAKKGGRRIFRKVYRESQSWRKIGADQQFQQWRNIAKRIEPISIWQRTGKAFANGSKPVGRLLRRAGKSIADGSRQVGRLFPQDDDHESHLSKNHGSGNSSKWQQPKRTQNPGHESSEDGSGGKTRKTRMGCLLYLFFVAIIMLLPIWALNYHFPSLFPSLLEW</sequence>
<name>A0A450X5X7_9GAMM</name>
<feature type="domain" description="GTPase-associated protein 1 N-terminal" evidence="3">
    <location>
        <begin position="2"/>
        <end position="137"/>
    </location>
</feature>
<proteinExistence type="predicted"/>
<evidence type="ECO:0000259" key="4">
    <source>
        <dbReference type="Pfam" id="PF20014"/>
    </source>
</evidence>
<keyword evidence="2" id="KW-0472">Membrane</keyword>
<organism evidence="5">
    <name type="scientific">Candidatus Kentrum sp. MB</name>
    <dbReference type="NCBI Taxonomy" id="2138164"/>
    <lineage>
        <taxon>Bacteria</taxon>
        <taxon>Pseudomonadati</taxon>
        <taxon>Pseudomonadota</taxon>
        <taxon>Gammaproteobacteria</taxon>
        <taxon>Candidatus Kentrum</taxon>
    </lineage>
</organism>
<keyword evidence="2" id="KW-1133">Transmembrane helix</keyword>
<feature type="compositionally biased region" description="Polar residues" evidence="1">
    <location>
        <begin position="856"/>
        <end position="876"/>
    </location>
</feature>
<evidence type="ECO:0000313" key="6">
    <source>
        <dbReference type="EMBL" id="VFK27072.1"/>
    </source>
</evidence>
<evidence type="ECO:0000256" key="1">
    <source>
        <dbReference type="SAM" id="MobiDB-lite"/>
    </source>
</evidence>
<feature type="region of interest" description="Disordered" evidence="1">
    <location>
        <begin position="836"/>
        <end position="887"/>
    </location>
</feature>
<dbReference type="InterPro" id="IPR045402">
    <property type="entry name" value="GAP1-N2"/>
</dbReference>
<dbReference type="Pfam" id="PF20014">
    <property type="entry name" value="GAP1-M"/>
    <property type="match status" value="1"/>
</dbReference>
<evidence type="ECO:0000259" key="3">
    <source>
        <dbReference type="Pfam" id="PF20013"/>
    </source>
</evidence>